<protein>
    <submittedName>
        <fullName evidence="1">Uncharacterized protein</fullName>
    </submittedName>
</protein>
<gene>
    <name evidence="1" type="ORF">GGQ80_000771</name>
</gene>
<dbReference type="EMBL" id="JACIEV010000002">
    <property type="protein sequence ID" value="MBB4152883.1"/>
    <property type="molecule type" value="Genomic_DNA"/>
</dbReference>
<evidence type="ECO:0000313" key="2">
    <source>
        <dbReference type="Proteomes" id="UP000529795"/>
    </source>
</evidence>
<keyword evidence="2" id="KW-1185">Reference proteome</keyword>
<dbReference type="AlphaFoldDB" id="A0A840F0R4"/>
<evidence type="ECO:0000313" key="1">
    <source>
        <dbReference type="EMBL" id="MBB4152883.1"/>
    </source>
</evidence>
<proteinExistence type="predicted"/>
<dbReference type="RefSeq" id="WP_183982579.1">
    <property type="nucleotide sequence ID" value="NZ_JACIEV010000002.1"/>
</dbReference>
<dbReference type="Proteomes" id="UP000529795">
    <property type="component" value="Unassembled WGS sequence"/>
</dbReference>
<comment type="caution">
    <text evidence="1">The sequence shown here is derived from an EMBL/GenBank/DDBJ whole genome shotgun (WGS) entry which is preliminary data.</text>
</comment>
<name>A0A840F0R4_9SPHN</name>
<reference evidence="1 2" key="1">
    <citation type="submission" date="2020-08" db="EMBL/GenBank/DDBJ databases">
        <title>Genomic Encyclopedia of Type Strains, Phase IV (KMG-IV): sequencing the most valuable type-strain genomes for metagenomic binning, comparative biology and taxonomic classification.</title>
        <authorList>
            <person name="Goeker M."/>
        </authorList>
    </citation>
    <scope>NUCLEOTIDE SEQUENCE [LARGE SCALE GENOMIC DNA]</scope>
    <source>
        <strain evidence="1 2">YC6723</strain>
    </source>
</reference>
<organism evidence="1 2">
    <name type="scientific">Sphingomonas jinjuensis</name>
    <dbReference type="NCBI Taxonomy" id="535907"/>
    <lineage>
        <taxon>Bacteria</taxon>
        <taxon>Pseudomonadati</taxon>
        <taxon>Pseudomonadota</taxon>
        <taxon>Alphaproteobacteria</taxon>
        <taxon>Sphingomonadales</taxon>
        <taxon>Sphingomonadaceae</taxon>
        <taxon>Sphingomonas</taxon>
    </lineage>
</organism>
<accession>A0A840F0R4</accession>
<sequence>MWGKLLVGAGGFALTAFLVFVYGAACEERGRLAERVDGRDRQLVAQAKAAELAIAGERRVAAAIGAYAERAAALKPIILNSHSTVERFASTPEGAARCLGAERLHGIDLLDRSLFPFPDAADGNDDRVPADAGASPG</sequence>